<dbReference type="Gramene" id="EFJ07962">
    <property type="protein sequence ID" value="EFJ07962"/>
    <property type="gene ID" value="SELMODRAFT_161311"/>
</dbReference>
<dbReference type="KEGG" id="smo:SELMODRAFT_161311"/>
<dbReference type="InParanoid" id="D8T5T8"/>
<dbReference type="PANTHER" id="PTHR34954">
    <property type="entry name" value="EXPRESSED PROTEIN"/>
    <property type="match status" value="1"/>
</dbReference>
<dbReference type="STRING" id="88036.D8T5T8"/>
<accession>D8T5T8</accession>
<dbReference type="AlphaFoldDB" id="D8T5T8"/>
<dbReference type="Proteomes" id="UP000001514">
    <property type="component" value="Unassembled WGS sequence"/>
</dbReference>
<dbReference type="GO" id="GO:0009941">
    <property type="term" value="C:chloroplast envelope"/>
    <property type="evidence" value="ECO:0000318"/>
    <property type="project" value="GO_Central"/>
</dbReference>
<proteinExistence type="predicted"/>
<organism evidence="2">
    <name type="scientific">Selaginella moellendorffii</name>
    <name type="common">Spikemoss</name>
    <dbReference type="NCBI Taxonomy" id="88036"/>
    <lineage>
        <taxon>Eukaryota</taxon>
        <taxon>Viridiplantae</taxon>
        <taxon>Streptophyta</taxon>
        <taxon>Embryophyta</taxon>
        <taxon>Tracheophyta</taxon>
        <taxon>Lycopodiopsida</taxon>
        <taxon>Selaginellales</taxon>
        <taxon>Selaginellaceae</taxon>
        <taxon>Selaginella</taxon>
    </lineage>
</organism>
<evidence type="ECO:0000313" key="2">
    <source>
        <dbReference type="Proteomes" id="UP000001514"/>
    </source>
</evidence>
<dbReference type="OMA" id="KRGPHIE"/>
<dbReference type="EMBL" id="GL377678">
    <property type="protein sequence ID" value="EFJ07962.1"/>
    <property type="molecule type" value="Genomic_DNA"/>
</dbReference>
<evidence type="ECO:0000313" key="1">
    <source>
        <dbReference type="EMBL" id="EFJ07962.1"/>
    </source>
</evidence>
<dbReference type="eggNOG" id="ENOG502QTCJ">
    <property type="taxonomic scope" value="Eukaryota"/>
</dbReference>
<dbReference type="PANTHER" id="PTHR34954:SF3">
    <property type="entry name" value="EXPRESSED PROTEIN"/>
    <property type="match status" value="1"/>
</dbReference>
<dbReference type="OrthoDB" id="512148at2759"/>
<keyword evidence="2" id="KW-1185">Reference proteome</keyword>
<dbReference type="Pfam" id="PF12600">
    <property type="entry name" value="DUF3769"/>
    <property type="match status" value="1"/>
</dbReference>
<dbReference type="GO" id="GO:0034196">
    <property type="term" value="P:acylglycerol transport"/>
    <property type="evidence" value="ECO:0007669"/>
    <property type="project" value="InterPro"/>
</dbReference>
<dbReference type="HOGENOM" id="CLU_046616_0_0_1"/>
<dbReference type="InterPro" id="IPR022244">
    <property type="entry name" value="DUF3769"/>
</dbReference>
<dbReference type="GO" id="GO:1990052">
    <property type="term" value="P:ER to chloroplast lipid transport"/>
    <property type="evidence" value="ECO:0000318"/>
    <property type="project" value="GO_Central"/>
</dbReference>
<name>D8T5T8_SELML</name>
<protein>
    <submittedName>
        <fullName evidence="1">Uncharacterized protein</fullName>
    </submittedName>
</protein>
<sequence>MGPLGSSLASQFWNEEVESTRSLEACVRSLPREPPPLAMVRGSKISRSQQLLLLQRLLRLPFAPSLAPDCDCPSGIVLDRVVASTGGTNWWATLTGRLRVQRLFAKRPEAKLELNGFSEAAAEKQQQRDGKWTHAKRLLDKSLYALCMRTKLLLGPSTSLSIKAEMDSLEDWGSSEVPMRVHSKLLHKLKKHDLSLEAAWHERYMDREARYWDVPQAVSLDIASVGLSSGLYYRLGVHHSSGQSQNCCGGAGKEIPWGAMPGTCAQAAVSYGKEIDIWKEDDAHFGRKLHKPYNLLAARPHITLSGVVGGVVNASLGQRKQPLNAANPSLVKSNGDRSVSADAFGSLGVTAQFGLFQRFLLDHTKFAARVDIGGASSTVSARTLSAKSSSPSLADGQNGITFALTMQQQVLGPLRARVDSRFSPDLSTWNARPALQEVTYGLDCSLESLGAAKLVVWYCPTRSEGMAEIRLLEI</sequence>
<dbReference type="InterPro" id="IPR044160">
    <property type="entry name" value="TGD4-like"/>
</dbReference>
<gene>
    <name evidence="1" type="ORF">SELMODRAFT_161311</name>
</gene>
<reference evidence="1 2" key="1">
    <citation type="journal article" date="2011" name="Science">
        <title>The Selaginella genome identifies genetic changes associated with the evolution of vascular plants.</title>
        <authorList>
            <person name="Banks J.A."/>
            <person name="Nishiyama T."/>
            <person name="Hasebe M."/>
            <person name="Bowman J.L."/>
            <person name="Gribskov M."/>
            <person name="dePamphilis C."/>
            <person name="Albert V.A."/>
            <person name="Aono N."/>
            <person name="Aoyama T."/>
            <person name="Ambrose B.A."/>
            <person name="Ashton N.W."/>
            <person name="Axtell M.J."/>
            <person name="Barker E."/>
            <person name="Barker M.S."/>
            <person name="Bennetzen J.L."/>
            <person name="Bonawitz N.D."/>
            <person name="Chapple C."/>
            <person name="Cheng C."/>
            <person name="Correa L.G."/>
            <person name="Dacre M."/>
            <person name="DeBarry J."/>
            <person name="Dreyer I."/>
            <person name="Elias M."/>
            <person name="Engstrom E.M."/>
            <person name="Estelle M."/>
            <person name="Feng L."/>
            <person name="Finet C."/>
            <person name="Floyd S.K."/>
            <person name="Frommer W.B."/>
            <person name="Fujita T."/>
            <person name="Gramzow L."/>
            <person name="Gutensohn M."/>
            <person name="Harholt J."/>
            <person name="Hattori M."/>
            <person name="Heyl A."/>
            <person name="Hirai T."/>
            <person name="Hiwatashi Y."/>
            <person name="Ishikawa M."/>
            <person name="Iwata M."/>
            <person name="Karol K.G."/>
            <person name="Koehler B."/>
            <person name="Kolukisaoglu U."/>
            <person name="Kubo M."/>
            <person name="Kurata T."/>
            <person name="Lalonde S."/>
            <person name="Li K."/>
            <person name="Li Y."/>
            <person name="Litt A."/>
            <person name="Lyons E."/>
            <person name="Manning G."/>
            <person name="Maruyama T."/>
            <person name="Michael T.P."/>
            <person name="Mikami K."/>
            <person name="Miyazaki S."/>
            <person name="Morinaga S."/>
            <person name="Murata T."/>
            <person name="Mueller-Roeber B."/>
            <person name="Nelson D.R."/>
            <person name="Obara M."/>
            <person name="Oguri Y."/>
            <person name="Olmstead R.G."/>
            <person name="Onodera N."/>
            <person name="Petersen B.L."/>
            <person name="Pils B."/>
            <person name="Prigge M."/>
            <person name="Rensing S.A."/>
            <person name="Riano-Pachon D.M."/>
            <person name="Roberts A.W."/>
            <person name="Sato Y."/>
            <person name="Scheller H.V."/>
            <person name="Schulz B."/>
            <person name="Schulz C."/>
            <person name="Shakirov E.V."/>
            <person name="Shibagaki N."/>
            <person name="Shinohara N."/>
            <person name="Shippen D.E."/>
            <person name="Soerensen I."/>
            <person name="Sotooka R."/>
            <person name="Sugimoto N."/>
            <person name="Sugita M."/>
            <person name="Sumikawa N."/>
            <person name="Tanurdzic M."/>
            <person name="Theissen G."/>
            <person name="Ulvskov P."/>
            <person name="Wakazuki S."/>
            <person name="Weng J.K."/>
            <person name="Willats W.W."/>
            <person name="Wipf D."/>
            <person name="Wolf P.G."/>
            <person name="Yang L."/>
            <person name="Zimmer A.D."/>
            <person name="Zhu Q."/>
            <person name="Mitros T."/>
            <person name="Hellsten U."/>
            <person name="Loque D."/>
            <person name="Otillar R."/>
            <person name="Salamov A."/>
            <person name="Schmutz J."/>
            <person name="Shapiro H."/>
            <person name="Lindquist E."/>
            <person name="Lucas S."/>
            <person name="Rokhsar D."/>
            <person name="Grigoriev I.V."/>
        </authorList>
    </citation>
    <scope>NUCLEOTIDE SEQUENCE [LARGE SCALE GENOMIC DNA]</scope>
</reference>
<dbReference type="GO" id="GO:0070300">
    <property type="term" value="F:phosphatidic acid binding"/>
    <property type="evidence" value="ECO:0007669"/>
    <property type="project" value="InterPro"/>
</dbReference>
<dbReference type="FunCoup" id="D8T5T8">
    <property type="interactions" value="1288"/>
</dbReference>